<dbReference type="AlphaFoldDB" id="E0Q8A5"/>
<feature type="transmembrane region" description="Helical" evidence="11">
    <location>
        <begin position="242"/>
        <end position="263"/>
    </location>
</feature>
<evidence type="ECO:0000256" key="11">
    <source>
        <dbReference type="SAM" id="Phobius"/>
    </source>
</evidence>
<sequence>MTGLNRDLNRERKRIQMSAANSAAVKKGDDKVETQSLKELLLGNARSYGIFFALVVVIIVFQILTGGRLLNPNNVVALFQQNAYVLIAAIGMLMVIIATHIDLSVGSVVAFIGGVGALAMKNWGLNWFLAIVLMIVIGLAIGAWHGFWVAYVGVPGFVTTLGGMLIFRGLATVVAGESIPVSDPTFRAISKDYLPNVLGFWGDFSSNAIIVGVVAIVLVIWMQLHKRNNAIKNGLPVQPMSFVVLKLVIAVAAIAYVTYLLACSGNATQGGIPIVMLIIGVLIGVYWFALNRTVYGRNVYAVGGNRKAAILSGIDTKATDFKIFLNMGFLTSIAAVITLSRLASATAQTGMEFEMDAIAACFIGGTAVTGGIGTIPGAMVGALIMGVLNQGLSIMGVDAAWVKTIKGLVVIAAVAYDLVSKRKKG</sequence>
<dbReference type="Proteomes" id="UP000003323">
    <property type="component" value="Unassembled WGS sequence"/>
</dbReference>
<feature type="transmembrane region" description="Helical" evidence="11">
    <location>
        <begin position="45"/>
        <end position="64"/>
    </location>
</feature>
<feature type="transmembrane region" description="Helical" evidence="11">
    <location>
        <begin position="323"/>
        <end position="343"/>
    </location>
</feature>
<dbReference type="HOGENOM" id="CLU_028880_2_0_11"/>
<dbReference type="EMBL" id="AEEQ01000010">
    <property type="protein sequence ID" value="EFM41047.1"/>
    <property type="molecule type" value="Genomic_DNA"/>
</dbReference>
<keyword evidence="8 11" id="KW-0472">Membrane</keyword>
<evidence type="ECO:0000256" key="10">
    <source>
        <dbReference type="ARBA" id="ARBA00035686"/>
    </source>
</evidence>
<evidence type="ECO:0000256" key="2">
    <source>
        <dbReference type="ARBA" id="ARBA00022448"/>
    </source>
</evidence>
<dbReference type="GO" id="GO:0005886">
    <property type="term" value="C:plasma membrane"/>
    <property type="evidence" value="ECO:0007669"/>
    <property type="project" value="UniProtKB-SubCell"/>
</dbReference>
<keyword evidence="7 11" id="KW-1133">Transmembrane helix</keyword>
<feature type="transmembrane region" description="Helical" evidence="11">
    <location>
        <begin position="157"/>
        <end position="176"/>
    </location>
</feature>
<dbReference type="CDD" id="cd06579">
    <property type="entry name" value="TM_PBP1_transp_AraH_like"/>
    <property type="match status" value="1"/>
</dbReference>
<evidence type="ECO:0000256" key="4">
    <source>
        <dbReference type="ARBA" id="ARBA00022519"/>
    </source>
</evidence>
<organism evidence="12 13">
    <name type="scientific">Bifidobacterium dentium ATCC 27679</name>
    <dbReference type="NCBI Taxonomy" id="871562"/>
    <lineage>
        <taxon>Bacteria</taxon>
        <taxon>Bacillati</taxon>
        <taxon>Actinomycetota</taxon>
        <taxon>Actinomycetes</taxon>
        <taxon>Bifidobacteriales</taxon>
        <taxon>Bifidobacteriaceae</taxon>
        <taxon>Bifidobacterium</taxon>
    </lineage>
</organism>
<evidence type="ECO:0000256" key="9">
    <source>
        <dbReference type="ARBA" id="ARBA00035611"/>
    </source>
</evidence>
<evidence type="ECO:0000256" key="8">
    <source>
        <dbReference type="ARBA" id="ARBA00023136"/>
    </source>
</evidence>
<accession>E0Q8A5</accession>
<protein>
    <recommendedName>
        <fullName evidence="10">Xylose transport system permease protein XylH</fullName>
    </recommendedName>
</protein>
<evidence type="ECO:0000256" key="1">
    <source>
        <dbReference type="ARBA" id="ARBA00004651"/>
    </source>
</evidence>
<feature type="transmembrane region" description="Helical" evidence="11">
    <location>
        <begin position="400"/>
        <end position="419"/>
    </location>
</feature>
<gene>
    <name evidence="12" type="primary">xylH</name>
    <name evidence="12" type="ORF">HMPREF0168_1363</name>
</gene>
<dbReference type="Pfam" id="PF02653">
    <property type="entry name" value="BPD_transp_2"/>
    <property type="match status" value="1"/>
</dbReference>
<comment type="subcellular location">
    <subcellularLocation>
        <location evidence="1">Cell membrane</location>
        <topology evidence="1">Multi-pass membrane protein</topology>
    </subcellularLocation>
</comment>
<reference evidence="12 13" key="1">
    <citation type="submission" date="2010-08" db="EMBL/GenBank/DDBJ databases">
        <authorList>
            <person name="Muzny D."/>
            <person name="Qin X."/>
            <person name="Deng J."/>
            <person name="Jiang H."/>
            <person name="Liu Y."/>
            <person name="Qu J."/>
            <person name="Song X.-Z."/>
            <person name="Zhang L."/>
            <person name="Thornton R."/>
            <person name="Coyle M."/>
            <person name="Francisco L."/>
            <person name="Jackson L."/>
            <person name="Javaid M."/>
            <person name="Korchina V."/>
            <person name="Kovar C."/>
            <person name="Mata R."/>
            <person name="Mathew T."/>
            <person name="Ngo R."/>
            <person name="Nguyen L."/>
            <person name="Nguyen N."/>
            <person name="Okwuonu G."/>
            <person name="Ongeri F."/>
            <person name="Pham C."/>
            <person name="Simmons D."/>
            <person name="Wilczek-Boney K."/>
            <person name="Hale W."/>
            <person name="Jakkamsetti A."/>
            <person name="Pham P."/>
            <person name="Ruth R."/>
            <person name="San Lucas F."/>
            <person name="Warren J."/>
            <person name="Zhang J."/>
            <person name="Zhao Z."/>
            <person name="Zhou C."/>
            <person name="Zhu D."/>
            <person name="Lee S."/>
            <person name="Bess C."/>
            <person name="Blankenburg K."/>
            <person name="Forbes L."/>
            <person name="Fu Q."/>
            <person name="Gubbala S."/>
            <person name="Hirani K."/>
            <person name="Jayaseelan J.C."/>
            <person name="Lara F."/>
            <person name="Munidasa M."/>
            <person name="Palculict T."/>
            <person name="Patil S."/>
            <person name="Pu L.-L."/>
            <person name="Saada N."/>
            <person name="Tang L."/>
            <person name="Weissenberger G."/>
            <person name="Zhu Y."/>
            <person name="Hemphill L."/>
            <person name="Shang Y."/>
            <person name="Youmans B."/>
            <person name="Ayvaz T."/>
            <person name="Ross M."/>
            <person name="Santibanez J."/>
            <person name="Aqrawi P."/>
            <person name="Gross S."/>
            <person name="Joshi V."/>
            <person name="Fowler G."/>
            <person name="Nazareth L."/>
            <person name="Reid J."/>
            <person name="Worley K."/>
            <person name="Petrosino J."/>
            <person name="Highlander S."/>
            <person name="Gibbs R."/>
        </authorList>
    </citation>
    <scope>NUCLEOTIDE SEQUENCE [LARGE SCALE GENOMIC DNA]</scope>
    <source>
        <strain evidence="12 13">ATCC 27679</strain>
    </source>
</reference>
<keyword evidence="3" id="KW-1003">Cell membrane</keyword>
<evidence type="ECO:0000256" key="7">
    <source>
        <dbReference type="ARBA" id="ARBA00022989"/>
    </source>
</evidence>
<dbReference type="GO" id="GO:0022857">
    <property type="term" value="F:transmembrane transporter activity"/>
    <property type="evidence" value="ECO:0007669"/>
    <property type="project" value="InterPro"/>
</dbReference>
<dbReference type="PANTHER" id="PTHR32196">
    <property type="entry name" value="ABC TRANSPORTER PERMEASE PROTEIN YPHD-RELATED-RELATED"/>
    <property type="match status" value="1"/>
</dbReference>
<proteinExistence type="predicted"/>
<keyword evidence="2" id="KW-0813">Transport</keyword>
<feature type="transmembrane region" description="Helical" evidence="11">
    <location>
        <begin position="270"/>
        <end position="289"/>
    </location>
</feature>
<dbReference type="InterPro" id="IPR001851">
    <property type="entry name" value="ABC_transp_permease"/>
</dbReference>
<evidence type="ECO:0000256" key="5">
    <source>
        <dbReference type="ARBA" id="ARBA00022597"/>
    </source>
</evidence>
<evidence type="ECO:0000256" key="3">
    <source>
        <dbReference type="ARBA" id="ARBA00022475"/>
    </source>
</evidence>
<name>E0Q8A5_9BIFI</name>
<dbReference type="NCBIfam" id="NF040906">
    <property type="entry name" value="GguB"/>
    <property type="match status" value="1"/>
</dbReference>
<keyword evidence="4" id="KW-0997">Cell inner membrane</keyword>
<feature type="transmembrane region" description="Helical" evidence="11">
    <location>
        <begin position="127"/>
        <end position="151"/>
    </location>
</feature>
<dbReference type="PANTHER" id="PTHR32196:SF32">
    <property type="entry name" value="XYLOSE TRANSPORT SYSTEM PERMEASE PROTEIN XYLH"/>
    <property type="match status" value="1"/>
</dbReference>
<feature type="transmembrane region" description="Helical" evidence="11">
    <location>
        <begin position="197"/>
        <end position="222"/>
    </location>
</feature>
<feature type="transmembrane region" description="Helical" evidence="11">
    <location>
        <begin position="355"/>
        <end position="388"/>
    </location>
</feature>
<evidence type="ECO:0000256" key="6">
    <source>
        <dbReference type="ARBA" id="ARBA00022692"/>
    </source>
</evidence>
<keyword evidence="6 11" id="KW-0812">Transmembrane</keyword>
<comment type="caution">
    <text evidence="12">The sequence shown here is derived from an EMBL/GenBank/DDBJ whole genome shotgun (WGS) entry which is preliminary data.</text>
</comment>
<keyword evidence="5" id="KW-0762">Sugar transport</keyword>
<feature type="transmembrane region" description="Helical" evidence="11">
    <location>
        <begin position="76"/>
        <end position="97"/>
    </location>
</feature>
<evidence type="ECO:0000313" key="13">
    <source>
        <dbReference type="Proteomes" id="UP000003323"/>
    </source>
</evidence>
<comment type="function">
    <text evidence="9">Part of the binding-protein-dependent transport system for D-xylose. Probably responsible for the translocation of the substrate across the membrane.</text>
</comment>
<evidence type="ECO:0000313" key="12">
    <source>
        <dbReference type="EMBL" id="EFM41047.1"/>
    </source>
</evidence>